<evidence type="ECO:0000256" key="8">
    <source>
        <dbReference type="SAM" id="Coils"/>
    </source>
</evidence>
<name>D9QV10_ACEAZ</name>
<evidence type="ECO:0000256" key="1">
    <source>
        <dbReference type="ARBA" id="ARBA00011900"/>
    </source>
</evidence>
<evidence type="ECO:0000256" key="4">
    <source>
        <dbReference type="ARBA" id="ARBA00022691"/>
    </source>
</evidence>
<dbReference type="Pfam" id="PF07669">
    <property type="entry name" value="Eco57I"/>
    <property type="match status" value="1"/>
</dbReference>
<proteinExistence type="predicted"/>
<dbReference type="GO" id="GO:0009307">
    <property type="term" value="P:DNA restriction-modification system"/>
    <property type="evidence" value="ECO:0007669"/>
    <property type="project" value="UniProtKB-KW"/>
</dbReference>
<organism evidence="11 12">
    <name type="scientific">Acetohalobium arabaticum (strain ATCC 49924 / DSM 5501 / Z-7288)</name>
    <dbReference type="NCBI Taxonomy" id="574087"/>
    <lineage>
        <taxon>Bacteria</taxon>
        <taxon>Bacillati</taxon>
        <taxon>Bacillota</taxon>
        <taxon>Clostridia</taxon>
        <taxon>Halanaerobiales</taxon>
        <taxon>Halobacteroidaceae</taxon>
        <taxon>Acetohalobium</taxon>
    </lineage>
</organism>
<feature type="domain" description="TaqI-like C-terminal specificity" evidence="10">
    <location>
        <begin position="776"/>
        <end position="921"/>
    </location>
</feature>
<reference evidence="11 12" key="1">
    <citation type="journal article" date="2010" name="Stand. Genomic Sci.">
        <title>Complete genome sequence of Acetohalobium arabaticum type strain (Z-7288).</title>
        <authorList>
            <person name="Sikorski J."/>
            <person name="Lapidus A."/>
            <person name="Chertkov O."/>
            <person name="Lucas S."/>
            <person name="Copeland A."/>
            <person name="Glavina Del Rio T."/>
            <person name="Nolan M."/>
            <person name="Tice H."/>
            <person name="Cheng J.F."/>
            <person name="Han C."/>
            <person name="Brambilla E."/>
            <person name="Pitluck S."/>
            <person name="Liolios K."/>
            <person name="Ivanova N."/>
            <person name="Mavromatis K."/>
            <person name="Mikhailova N."/>
            <person name="Pati A."/>
            <person name="Bruce D."/>
            <person name="Detter C."/>
            <person name="Tapia R."/>
            <person name="Goodwin L."/>
            <person name="Chen A."/>
            <person name="Palaniappan K."/>
            <person name="Land M."/>
            <person name="Hauser L."/>
            <person name="Chang Y.J."/>
            <person name="Jeffries C.D."/>
            <person name="Rohde M."/>
            <person name="Goker M."/>
            <person name="Spring S."/>
            <person name="Woyke T."/>
            <person name="Bristow J."/>
            <person name="Eisen J.A."/>
            <person name="Markowitz V."/>
            <person name="Hugenholtz P."/>
            <person name="Kyrpides N.C."/>
            <person name="Klenk H.P."/>
        </authorList>
    </citation>
    <scope>NUCLEOTIDE SEQUENCE [LARGE SCALE GENOMIC DNA]</scope>
    <source>
        <strain evidence="12">ATCC 49924 / DSM 5501 / Z-7288</strain>
    </source>
</reference>
<dbReference type="InterPro" id="IPR002052">
    <property type="entry name" value="DNA_methylase_N6_adenine_CS"/>
</dbReference>
<comment type="catalytic activity">
    <reaction evidence="7">
        <text>a 2'-deoxyadenosine in DNA + S-adenosyl-L-methionine = an N(6)-methyl-2'-deoxyadenosine in DNA + S-adenosyl-L-homocysteine + H(+)</text>
        <dbReference type="Rhea" id="RHEA:15197"/>
        <dbReference type="Rhea" id="RHEA-COMP:12418"/>
        <dbReference type="Rhea" id="RHEA-COMP:12419"/>
        <dbReference type="ChEBI" id="CHEBI:15378"/>
        <dbReference type="ChEBI" id="CHEBI:57856"/>
        <dbReference type="ChEBI" id="CHEBI:59789"/>
        <dbReference type="ChEBI" id="CHEBI:90615"/>
        <dbReference type="ChEBI" id="CHEBI:90616"/>
        <dbReference type="EC" id="2.1.1.72"/>
    </reaction>
</comment>
<dbReference type="eggNOG" id="COG0827">
    <property type="taxonomic scope" value="Bacteria"/>
</dbReference>
<protein>
    <recommendedName>
        <fullName evidence="1">site-specific DNA-methyltransferase (adenine-specific)</fullName>
        <ecNumber evidence="1">2.1.1.72</ecNumber>
    </recommendedName>
</protein>
<evidence type="ECO:0000259" key="10">
    <source>
        <dbReference type="Pfam" id="PF12950"/>
    </source>
</evidence>
<dbReference type="InterPro" id="IPR029063">
    <property type="entry name" value="SAM-dependent_MTases_sf"/>
</dbReference>
<gene>
    <name evidence="11" type="ordered locus">Acear_0523</name>
</gene>
<dbReference type="EMBL" id="CP002105">
    <property type="protein sequence ID" value="ADL12069.1"/>
    <property type="molecule type" value="Genomic_DNA"/>
</dbReference>
<dbReference type="Pfam" id="PF12950">
    <property type="entry name" value="TaqI_C"/>
    <property type="match status" value="1"/>
</dbReference>
<keyword evidence="12" id="KW-1185">Reference proteome</keyword>
<dbReference type="RefSeq" id="WP_013277515.1">
    <property type="nucleotide sequence ID" value="NC_014378.1"/>
</dbReference>
<dbReference type="GO" id="GO:0003677">
    <property type="term" value="F:DNA binding"/>
    <property type="evidence" value="ECO:0007669"/>
    <property type="project" value="UniProtKB-KW"/>
</dbReference>
<keyword evidence="4" id="KW-0949">S-adenosyl-L-methionine</keyword>
<dbReference type="OrthoDB" id="9815272at2"/>
<dbReference type="STRING" id="574087.Acear_0523"/>
<dbReference type="HOGENOM" id="CLU_002539_2_0_9"/>
<evidence type="ECO:0000256" key="2">
    <source>
        <dbReference type="ARBA" id="ARBA00022603"/>
    </source>
</evidence>
<keyword evidence="5" id="KW-0680">Restriction system</keyword>
<keyword evidence="11" id="KW-0378">Hydrolase</keyword>
<feature type="domain" description="Type II methyltransferase M.TaqI-like" evidence="9">
    <location>
        <begin position="512"/>
        <end position="673"/>
    </location>
</feature>
<dbReference type="PANTHER" id="PTHR33841:SF1">
    <property type="entry name" value="DNA METHYLTRANSFERASE A"/>
    <property type="match status" value="1"/>
</dbReference>
<sequence>MADLFNKQVLQTQLKNHSIPDYEDKLDTIRSWKRNLKSIIGANEERLQASFLKGIFGIVLGYRDMTEADGDGEYTLEIEPSTEVDATKPDGSLGFYHQEEDGSTEAVIELKGPKTSLDKQQKRSGKYYGTPVEQAFGYASKYDGCKWVIVSNMIEIRLYTVIRGQGHYEVFRVDELDQEENFKKFHLLLSRNNLLSKQGKSMTQQLSEETEQQEENISVEFYNLYKETRVELFEHLKENNSDYEEDLLLDKAQKFLDRIIFICFCEDLGLLPAEILHKAIDRGTDSYSFSEVTVWQEIKGVFRAIDTGSEQHNINAYNGGLFKPDEVLDSLVIKNDFFTVIDEISAYDFDSELDVNILGHVFEQSISDIEEIKADIQNDDYDRQESKRKKDGIYYTPEYITKYIVENSVGKYLEDIRRELGENELPDIEEADTPQLEGKYKKKHLEFYHEYEERLKEVKVLDPACGSGAFLNQAFDFLLKEYQWIYEQIDRLQEGQRSIFGLESLHKDILKNNIYGVDINESSVEITKLSLWLKTANKNQPLTNLDDNIKCGNSLIDDPEVAGEKAFDWEDEFPEIMDDGGFDVVVGNPPYVRHEQIKWMKPYLKDNYEVYNGTADLYCYFFERGIELLDEDGYFSFIVSNKFTRAKYGKELREYLLNYQIEEYIDYTDENVFRDATVDPCVIIIKKSVNQDDYLINYNKNHVVPRRSLSVNNWSFMTKKEFNLKEILEEKGDQLEKWNLDIKFGIKTGLNKAFIIDEELKNELISKDQQNEEIIKPLLRGRDIRRYKFNFNNLYLLLTGYDIDIPNEYPHIYEYLKQFKTDAKKRYDQGKNWWNLRGCDYYDDFEEEKIIYRDISDRLMFCYDSENIYFNNTVYFINSGNKYLLAILNSKLINFYYKLISSQLGSGASRGFSIYIKKLPIPKIIQEKQKPFIDKANFMIEGKKKLNQLQQIEFISLINKYTSKSGPQLGDIVEEDGFYNKIYSGRARKVRNMTVTVNDTILTIYADKSSSGQYELMKFEVEDKYQRRYIKYYLENLTDQQLEEANDFSGGLVKRVLQIEIPDYHKYQVVRKVVNEWNDLQQEIADLEEKIEVTDREIDQMVYDLYGLSDEEIQIVEESLADNS</sequence>
<dbReference type="InterPro" id="IPR011639">
    <property type="entry name" value="MethylTrfase_TaqI-like_dom"/>
</dbReference>
<keyword evidence="2" id="KW-0489">Methyltransferase</keyword>
<feature type="coiled-coil region" evidence="8">
    <location>
        <begin position="1070"/>
        <end position="1104"/>
    </location>
</feature>
<dbReference type="SUPFAM" id="SSF53335">
    <property type="entry name" value="S-adenosyl-L-methionine-dependent methyltransferases"/>
    <property type="match status" value="1"/>
</dbReference>
<dbReference type="KEGG" id="aar:Acear_0523"/>
<dbReference type="EC" id="2.1.1.72" evidence="1"/>
<evidence type="ECO:0000313" key="11">
    <source>
        <dbReference type="EMBL" id="ADL12069.1"/>
    </source>
</evidence>
<accession>D9QV10</accession>
<keyword evidence="6" id="KW-0238">DNA-binding</keyword>
<keyword evidence="3" id="KW-0808">Transferase</keyword>
<keyword evidence="11" id="KW-0255">Endonuclease</keyword>
<dbReference type="PANTHER" id="PTHR33841">
    <property type="entry name" value="DNA METHYLTRANSFERASE YEEA-RELATED"/>
    <property type="match status" value="1"/>
</dbReference>
<dbReference type="InterPro" id="IPR050953">
    <property type="entry name" value="N4_N6_ade-DNA_methylase"/>
</dbReference>
<dbReference type="GO" id="GO:0009007">
    <property type="term" value="F:site-specific DNA-methyltransferase (adenine-specific) activity"/>
    <property type="evidence" value="ECO:0007669"/>
    <property type="project" value="UniProtKB-EC"/>
</dbReference>
<dbReference type="GO" id="GO:0004519">
    <property type="term" value="F:endonuclease activity"/>
    <property type="evidence" value="ECO:0007669"/>
    <property type="project" value="UniProtKB-KW"/>
</dbReference>
<evidence type="ECO:0000256" key="6">
    <source>
        <dbReference type="ARBA" id="ARBA00023125"/>
    </source>
</evidence>
<keyword evidence="11" id="KW-0540">Nuclease</keyword>
<dbReference type="PRINTS" id="PR00507">
    <property type="entry name" value="N12N6MTFRASE"/>
</dbReference>
<evidence type="ECO:0000256" key="3">
    <source>
        <dbReference type="ARBA" id="ARBA00022679"/>
    </source>
</evidence>
<dbReference type="GO" id="GO:0032259">
    <property type="term" value="P:methylation"/>
    <property type="evidence" value="ECO:0007669"/>
    <property type="project" value="UniProtKB-KW"/>
</dbReference>
<dbReference type="PROSITE" id="PS00092">
    <property type="entry name" value="N6_MTASE"/>
    <property type="match status" value="1"/>
</dbReference>
<evidence type="ECO:0000256" key="7">
    <source>
        <dbReference type="ARBA" id="ARBA00047942"/>
    </source>
</evidence>
<dbReference type="eggNOG" id="COG1002">
    <property type="taxonomic scope" value="Bacteria"/>
</dbReference>
<evidence type="ECO:0000256" key="5">
    <source>
        <dbReference type="ARBA" id="ARBA00022747"/>
    </source>
</evidence>
<dbReference type="REBASE" id="27416">
    <property type="entry name" value="Aar5501ORF523P"/>
</dbReference>
<dbReference type="AlphaFoldDB" id="D9QV10"/>
<dbReference type="Proteomes" id="UP000001661">
    <property type="component" value="Chromosome"/>
</dbReference>
<dbReference type="Gene3D" id="3.40.50.150">
    <property type="entry name" value="Vaccinia Virus protein VP39"/>
    <property type="match status" value="1"/>
</dbReference>
<keyword evidence="8" id="KW-0175">Coiled coil</keyword>
<dbReference type="InterPro" id="IPR025931">
    <property type="entry name" value="TaqI_C"/>
</dbReference>
<evidence type="ECO:0000313" key="12">
    <source>
        <dbReference type="Proteomes" id="UP000001661"/>
    </source>
</evidence>
<evidence type="ECO:0000259" key="9">
    <source>
        <dbReference type="Pfam" id="PF07669"/>
    </source>
</evidence>